<evidence type="ECO:0000313" key="1">
    <source>
        <dbReference type="EMBL" id="TDC29268.1"/>
    </source>
</evidence>
<gene>
    <name evidence="1" type="ORF">E1261_16150</name>
</gene>
<name>A0A4R4Q2Q2_9ACTN</name>
<sequence length="106" mass="11970">MNEDDVGMVHARGYIRKTFLMSEIDLARARRMIVDTAQREGVELAAIHVEEIETSPEAFHDLLAVVMRDQRRMIIAPDVQHFEVAGEPASVRQRLESNGITIVLAD</sequence>
<dbReference type="AlphaFoldDB" id="A0A4R4Q2Q2"/>
<comment type="caution">
    <text evidence="1">The sequence shown here is derived from an EMBL/GenBank/DDBJ whole genome shotgun (WGS) entry which is preliminary data.</text>
</comment>
<organism evidence="1 2">
    <name type="scientific">Kribbella albertanoniae</name>
    <dbReference type="NCBI Taxonomy" id="1266829"/>
    <lineage>
        <taxon>Bacteria</taxon>
        <taxon>Bacillati</taxon>
        <taxon>Actinomycetota</taxon>
        <taxon>Actinomycetes</taxon>
        <taxon>Propionibacteriales</taxon>
        <taxon>Kribbellaceae</taxon>
        <taxon>Kribbella</taxon>
    </lineage>
</organism>
<dbReference type="OrthoDB" id="3827483at2"/>
<reference evidence="1 2" key="1">
    <citation type="submission" date="2019-03" db="EMBL/GenBank/DDBJ databases">
        <title>Draft genome sequences of novel Actinobacteria.</title>
        <authorList>
            <person name="Sahin N."/>
            <person name="Ay H."/>
            <person name="Saygin H."/>
        </authorList>
    </citation>
    <scope>NUCLEOTIDE SEQUENCE [LARGE SCALE GENOMIC DNA]</scope>
    <source>
        <strain evidence="1 2">JCM 30547</strain>
    </source>
</reference>
<accession>A0A4R4Q2Q2</accession>
<proteinExistence type="predicted"/>
<protein>
    <submittedName>
        <fullName evidence="1">Uncharacterized protein</fullName>
    </submittedName>
</protein>
<dbReference type="Proteomes" id="UP000295075">
    <property type="component" value="Unassembled WGS sequence"/>
</dbReference>
<dbReference type="EMBL" id="SMKA01000062">
    <property type="protein sequence ID" value="TDC29268.1"/>
    <property type="molecule type" value="Genomic_DNA"/>
</dbReference>
<dbReference type="RefSeq" id="WP_132407449.1">
    <property type="nucleotide sequence ID" value="NZ_SMKA01000062.1"/>
</dbReference>
<evidence type="ECO:0000313" key="2">
    <source>
        <dbReference type="Proteomes" id="UP000295075"/>
    </source>
</evidence>
<keyword evidence="2" id="KW-1185">Reference proteome</keyword>